<proteinExistence type="predicted"/>
<accession>A0A371FLH7</accession>
<dbReference type="OrthoDB" id="1731207at2759"/>
<dbReference type="AlphaFoldDB" id="A0A371FLH7"/>
<name>A0A371FLH7_MUCPR</name>
<keyword evidence="2" id="KW-1185">Reference proteome</keyword>
<evidence type="ECO:0000313" key="1">
    <source>
        <dbReference type="EMBL" id="RDX79189.1"/>
    </source>
</evidence>
<dbReference type="Proteomes" id="UP000257109">
    <property type="component" value="Unassembled WGS sequence"/>
</dbReference>
<dbReference type="EMBL" id="QJKJ01008608">
    <property type="protein sequence ID" value="RDX79189.1"/>
    <property type="molecule type" value="Genomic_DNA"/>
</dbReference>
<comment type="caution">
    <text evidence="1">The sequence shown here is derived from an EMBL/GenBank/DDBJ whole genome shotgun (WGS) entry which is preliminary data.</text>
</comment>
<sequence>MAHLLYRLNRDIQDVVELYHYTSIEDLVHQATICPKVASSSASCVWAKGTLPSNAPTREFQLARYPSEEQFEGFFTCYVSYVQDIY</sequence>
<gene>
    <name evidence="1" type="ORF">CR513_40421</name>
</gene>
<evidence type="ECO:0000313" key="2">
    <source>
        <dbReference type="Proteomes" id="UP000257109"/>
    </source>
</evidence>
<organism evidence="1 2">
    <name type="scientific">Mucuna pruriens</name>
    <name type="common">Velvet bean</name>
    <name type="synonym">Dolichos pruriens</name>
    <dbReference type="NCBI Taxonomy" id="157652"/>
    <lineage>
        <taxon>Eukaryota</taxon>
        <taxon>Viridiplantae</taxon>
        <taxon>Streptophyta</taxon>
        <taxon>Embryophyta</taxon>
        <taxon>Tracheophyta</taxon>
        <taxon>Spermatophyta</taxon>
        <taxon>Magnoliopsida</taxon>
        <taxon>eudicotyledons</taxon>
        <taxon>Gunneridae</taxon>
        <taxon>Pentapetalae</taxon>
        <taxon>rosids</taxon>
        <taxon>fabids</taxon>
        <taxon>Fabales</taxon>
        <taxon>Fabaceae</taxon>
        <taxon>Papilionoideae</taxon>
        <taxon>50 kb inversion clade</taxon>
        <taxon>NPAAA clade</taxon>
        <taxon>indigoferoid/millettioid clade</taxon>
        <taxon>Phaseoleae</taxon>
        <taxon>Mucuna</taxon>
    </lineage>
</organism>
<reference evidence="1" key="1">
    <citation type="submission" date="2018-05" db="EMBL/GenBank/DDBJ databases">
        <title>Draft genome of Mucuna pruriens seed.</title>
        <authorList>
            <person name="Nnadi N.E."/>
            <person name="Vos R."/>
            <person name="Hasami M.H."/>
            <person name="Devisetty U.K."/>
            <person name="Aguiy J.C."/>
        </authorList>
    </citation>
    <scope>NUCLEOTIDE SEQUENCE [LARGE SCALE GENOMIC DNA]</scope>
    <source>
        <strain evidence="1">JCA_2017</strain>
    </source>
</reference>
<feature type="non-terminal residue" evidence="1">
    <location>
        <position position="1"/>
    </location>
</feature>
<protein>
    <submittedName>
        <fullName evidence="1">Uncharacterized protein</fullName>
    </submittedName>
</protein>